<keyword evidence="2" id="KW-1185">Reference proteome</keyword>
<dbReference type="EMBL" id="MU275933">
    <property type="protein sequence ID" value="KAI0046155.1"/>
    <property type="molecule type" value="Genomic_DNA"/>
</dbReference>
<reference evidence="1" key="1">
    <citation type="submission" date="2021-02" db="EMBL/GenBank/DDBJ databases">
        <authorList>
            <consortium name="DOE Joint Genome Institute"/>
            <person name="Ahrendt S."/>
            <person name="Looney B.P."/>
            <person name="Miyauchi S."/>
            <person name="Morin E."/>
            <person name="Drula E."/>
            <person name="Courty P.E."/>
            <person name="Chicoki N."/>
            <person name="Fauchery L."/>
            <person name="Kohler A."/>
            <person name="Kuo A."/>
            <person name="Labutti K."/>
            <person name="Pangilinan J."/>
            <person name="Lipzen A."/>
            <person name="Riley R."/>
            <person name="Andreopoulos W."/>
            <person name="He G."/>
            <person name="Johnson J."/>
            <person name="Barry K.W."/>
            <person name="Grigoriev I.V."/>
            <person name="Nagy L."/>
            <person name="Hibbett D."/>
            <person name="Henrissat B."/>
            <person name="Matheny P.B."/>
            <person name="Labbe J."/>
            <person name="Martin F."/>
        </authorList>
    </citation>
    <scope>NUCLEOTIDE SEQUENCE</scope>
    <source>
        <strain evidence="1">FP105234-sp</strain>
    </source>
</reference>
<organism evidence="1 2">
    <name type="scientific">Auriscalpium vulgare</name>
    <dbReference type="NCBI Taxonomy" id="40419"/>
    <lineage>
        <taxon>Eukaryota</taxon>
        <taxon>Fungi</taxon>
        <taxon>Dikarya</taxon>
        <taxon>Basidiomycota</taxon>
        <taxon>Agaricomycotina</taxon>
        <taxon>Agaricomycetes</taxon>
        <taxon>Russulales</taxon>
        <taxon>Auriscalpiaceae</taxon>
        <taxon>Auriscalpium</taxon>
    </lineage>
</organism>
<protein>
    <submittedName>
        <fullName evidence="1">Uncharacterized protein</fullName>
    </submittedName>
</protein>
<proteinExistence type="predicted"/>
<reference evidence="1" key="2">
    <citation type="journal article" date="2022" name="New Phytol.">
        <title>Evolutionary transition to the ectomycorrhizal habit in the genomes of a hyperdiverse lineage of mushroom-forming fungi.</title>
        <authorList>
            <person name="Looney B."/>
            <person name="Miyauchi S."/>
            <person name="Morin E."/>
            <person name="Drula E."/>
            <person name="Courty P.E."/>
            <person name="Kohler A."/>
            <person name="Kuo A."/>
            <person name="LaButti K."/>
            <person name="Pangilinan J."/>
            <person name="Lipzen A."/>
            <person name="Riley R."/>
            <person name="Andreopoulos W."/>
            <person name="He G."/>
            <person name="Johnson J."/>
            <person name="Nolan M."/>
            <person name="Tritt A."/>
            <person name="Barry K.W."/>
            <person name="Grigoriev I.V."/>
            <person name="Nagy L.G."/>
            <person name="Hibbett D."/>
            <person name="Henrissat B."/>
            <person name="Matheny P.B."/>
            <person name="Labbe J."/>
            <person name="Martin F.M."/>
        </authorList>
    </citation>
    <scope>NUCLEOTIDE SEQUENCE</scope>
    <source>
        <strain evidence="1">FP105234-sp</strain>
    </source>
</reference>
<evidence type="ECO:0000313" key="1">
    <source>
        <dbReference type="EMBL" id="KAI0046155.1"/>
    </source>
</evidence>
<comment type="caution">
    <text evidence="1">The sequence shown here is derived from an EMBL/GenBank/DDBJ whole genome shotgun (WGS) entry which is preliminary data.</text>
</comment>
<sequence>MDAADSSSPAGARVPSIPPPASHIPLAALSIILPLLTWALAIFRPRRPPRTSSPRSPPRALRHARTAPRRAPGGSLARRADARAGRPVDVRGAARAPHGARGMPVCCIRVDGDR</sequence>
<evidence type="ECO:0000313" key="2">
    <source>
        <dbReference type="Proteomes" id="UP000814033"/>
    </source>
</evidence>
<gene>
    <name evidence="1" type="ORF">FA95DRAFT_1560418</name>
</gene>
<dbReference type="Proteomes" id="UP000814033">
    <property type="component" value="Unassembled WGS sequence"/>
</dbReference>
<name>A0ACB8RRE7_9AGAM</name>
<accession>A0ACB8RRE7</accession>